<dbReference type="PANTHER" id="PTHR43047">
    <property type="entry name" value="TWO-COMPONENT HISTIDINE PROTEIN KINASE"/>
    <property type="match status" value="1"/>
</dbReference>
<evidence type="ECO:0000256" key="2">
    <source>
        <dbReference type="ARBA" id="ARBA00012438"/>
    </source>
</evidence>
<name>A0AAW9I5Q5_CLOPF</name>
<evidence type="ECO:0000256" key="4">
    <source>
        <dbReference type="ARBA" id="ARBA00022777"/>
    </source>
</evidence>
<evidence type="ECO:0000256" key="5">
    <source>
        <dbReference type="ARBA" id="ARBA00023012"/>
    </source>
</evidence>
<proteinExistence type="predicted"/>
<dbReference type="Gene3D" id="3.30.565.10">
    <property type="entry name" value="Histidine kinase-like ATPase, C-terminal domain"/>
    <property type="match status" value="1"/>
</dbReference>
<evidence type="ECO:0000256" key="3">
    <source>
        <dbReference type="ARBA" id="ARBA00022679"/>
    </source>
</evidence>
<dbReference type="EMBL" id="WNUI01000140">
    <property type="protein sequence ID" value="MDZ4910290.1"/>
    <property type="molecule type" value="Genomic_DNA"/>
</dbReference>
<dbReference type="GO" id="GO:0009927">
    <property type="term" value="F:histidine phosphotransfer kinase activity"/>
    <property type="evidence" value="ECO:0007669"/>
    <property type="project" value="TreeGrafter"/>
</dbReference>
<keyword evidence="5" id="KW-0902">Two-component regulatory system</keyword>
<feature type="domain" description="Histidine kinase/HSP90-like ATPase" evidence="6">
    <location>
        <begin position="8"/>
        <end position="49"/>
    </location>
</feature>
<gene>
    <name evidence="7" type="ORF">GNF68_14845</name>
</gene>
<dbReference type="InterPro" id="IPR036890">
    <property type="entry name" value="HATPase_C_sf"/>
</dbReference>
<evidence type="ECO:0000256" key="1">
    <source>
        <dbReference type="ARBA" id="ARBA00000085"/>
    </source>
</evidence>
<organism evidence="7 8">
    <name type="scientific">Clostridium perfringens</name>
    <dbReference type="NCBI Taxonomy" id="1502"/>
    <lineage>
        <taxon>Bacteria</taxon>
        <taxon>Bacillati</taxon>
        <taxon>Bacillota</taxon>
        <taxon>Clostridia</taxon>
        <taxon>Eubacteriales</taxon>
        <taxon>Clostridiaceae</taxon>
        <taxon>Clostridium</taxon>
    </lineage>
</organism>
<comment type="catalytic activity">
    <reaction evidence="1">
        <text>ATP + protein L-histidine = ADP + protein N-phospho-L-histidine.</text>
        <dbReference type="EC" id="2.7.13.3"/>
    </reaction>
</comment>
<dbReference type="RefSeq" id="WP_322395543.1">
    <property type="nucleotide sequence ID" value="NZ_WNUI01000140.1"/>
</dbReference>
<evidence type="ECO:0000313" key="8">
    <source>
        <dbReference type="Proteomes" id="UP001288778"/>
    </source>
</evidence>
<dbReference type="Pfam" id="PF02518">
    <property type="entry name" value="HATPase_c"/>
    <property type="match status" value="1"/>
</dbReference>
<dbReference type="InterPro" id="IPR004358">
    <property type="entry name" value="Sig_transdc_His_kin-like_C"/>
</dbReference>
<dbReference type="Proteomes" id="UP001288778">
    <property type="component" value="Unassembled WGS sequence"/>
</dbReference>
<reference evidence="7" key="1">
    <citation type="submission" date="2019-11" db="EMBL/GenBank/DDBJ databases">
        <title>Characterization of Clostridium perfringens isolates from swine manure treated agricultural soils.</title>
        <authorList>
            <person name="Wushke S.T."/>
        </authorList>
    </citation>
    <scope>NUCLEOTIDE SEQUENCE</scope>
    <source>
        <strain evidence="7">X94</strain>
    </source>
</reference>
<dbReference type="PANTHER" id="PTHR43047:SF72">
    <property type="entry name" value="OSMOSENSING HISTIDINE PROTEIN KINASE SLN1"/>
    <property type="match status" value="1"/>
</dbReference>
<dbReference type="InterPro" id="IPR003594">
    <property type="entry name" value="HATPase_dom"/>
</dbReference>
<comment type="caution">
    <text evidence="7">The sequence shown here is derived from an EMBL/GenBank/DDBJ whole genome shotgun (WGS) entry which is preliminary data.</text>
</comment>
<dbReference type="PRINTS" id="PR00344">
    <property type="entry name" value="BCTRLSENSOR"/>
</dbReference>
<dbReference type="SUPFAM" id="SSF55874">
    <property type="entry name" value="ATPase domain of HSP90 chaperone/DNA topoisomerase II/histidine kinase"/>
    <property type="match status" value="1"/>
</dbReference>
<keyword evidence="4 7" id="KW-0418">Kinase</keyword>
<dbReference type="AlphaFoldDB" id="A0AAW9I5Q5"/>
<accession>A0AAW9I5Q5</accession>
<dbReference type="GO" id="GO:0000155">
    <property type="term" value="F:phosphorelay sensor kinase activity"/>
    <property type="evidence" value="ECO:0007669"/>
    <property type="project" value="TreeGrafter"/>
</dbReference>
<dbReference type="EC" id="2.7.13.3" evidence="2"/>
<feature type="non-terminal residue" evidence="7">
    <location>
        <position position="1"/>
    </location>
</feature>
<evidence type="ECO:0000313" key="7">
    <source>
        <dbReference type="EMBL" id="MDZ4910290.1"/>
    </source>
</evidence>
<protein>
    <recommendedName>
        <fullName evidence="2">histidine kinase</fullName>
        <ecNumber evidence="2">2.7.13.3</ecNumber>
    </recommendedName>
</protein>
<sequence length="55" mass="5934">VNNKIVDSKRSLGLGLALCKSIILAHGGEIDVKDNKPCGTVFSFTLPLEEVNLHE</sequence>
<evidence type="ECO:0000259" key="6">
    <source>
        <dbReference type="Pfam" id="PF02518"/>
    </source>
</evidence>
<dbReference type="GO" id="GO:0005886">
    <property type="term" value="C:plasma membrane"/>
    <property type="evidence" value="ECO:0007669"/>
    <property type="project" value="TreeGrafter"/>
</dbReference>
<keyword evidence="3" id="KW-0808">Transferase</keyword>